<dbReference type="Gene3D" id="2.120.10.30">
    <property type="entry name" value="TolB, C-terminal domain"/>
    <property type="match status" value="1"/>
</dbReference>
<dbReference type="FunFam" id="2.120.10.30:FF:000241">
    <property type="entry name" value="Low-density lipoprotein receptor-related protein 6"/>
    <property type="match status" value="1"/>
</dbReference>
<evidence type="ECO:0000313" key="12">
    <source>
        <dbReference type="Proteomes" id="UP000683360"/>
    </source>
</evidence>
<keyword evidence="2" id="KW-0732">Signal</keyword>
<dbReference type="SMART" id="SM00211">
    <property type="entry name" value="TY"/>
    <property type="match status" value="2"/>
</dbReference>
<dbReference type="Pfam" id="PF00086">
    <property type="entry name" value="Thyroglobulin_1"/>
    <property type="match status" value="2"/>
</dbReference>
<evidence type="ECO:0000256" key="1">
    <source>
        <dbReference type="ARBA" id="ARBA00022536"/>
    </source>
</evidence>
<keyword evidence="4" id="KW-1015">Disulfide bond</keyword>
<dbReference type="PANTHER" id="PTHR46513">
    <property type="entry name" value="VITELLOGENIN RECEPTOR-LIKE PROTEIN-RELATED-RELATED"/>
    <property type="match status" value="1"/>
</dbReference>
<dbReference type="PROSITE" id="PS51120">
    <property type="entry name" value="LDLRB"/>
    <property type="match status" value="2"/>
</dbReference>
<evidence type="ECO:0000259" key="10">
    <source>
        <dbReference type="PROSITE" id="PS51162"/>
    </source>
</evidence>
<evidence type="ECO:0000256" key="4">
    <source>
        <dbReference type="ARBA" id="ARBA00023157"/>
    </source>
</evidence>
<evidence type="ECO:0000256" key="3">
    <source>
        <dbReference type="ARBA" id="ARBA00022737"/>
    </source>
</evidence>
<dbReference type="PROSITE" id="PS51162">
    <property type="entry name" value="THYROGLOBULIN_1_2"/>
    <property type="match status" value="1"/>
</dbReference>
<dbReference type="InterPro" id="IPR050778">
    <property type="entry name" value="Cueball_EGF_LRP_Nidogen"/>
</dbReference>
<evidence type="ECO:0000313" key="11">
    <source>
        <dbReference type="EMBL" id="CAG2250864.1"/>
    </source>
</evidence>
<feature type="transmembrane region" description="Helical" evidence="9">
    <location>
        <begin position="534"/>
        <end position="556"/>
    </location>
</feature>
<evidence type="ECO:0000256" key="9">
    <source>
        <dbReference type="SAM" id="Phobius"/>
    </source>
</evidence>
<proteinExistence type="predicted"/>
<feature type="region of interest" description="Disordered" evidence="8">
    <location>
        <begin position="680"/>
        <end position="701"/>
    </location>
</feature>
<dbReference type="Proteomes" id="UP000683360">
    <property type="component" value="Unassembled WGS sequence"/>
</dbReference>
<keyword evidence="9" id="KW-1133">Transmembrane helix</keyword>
<evidence type="ECO:0000256" key="7">
    <source>
        <dbReference type="PROSITE-ProRule" id="PRU00500"/>
    </source>
</evidence>
<protein>
    <recommendedName>
        <fullName evidence="10">Thyroglobulin type-1 domain-containing protein</fullName>
    </recommendedName>
</protein>
<feature type="domain" description="Thyroglobulin type-1" evidence="10">
    <location>
        <begin position="399"/>
        <end position="528"/>
    </location>
</feature>
<dbReference type="AlphaFoldDB" id="A0A8S3UXR2"/>
<comment type="caution">
    <text evidence="11">The sequence shown here is derived from an EMBL/GenBank/DDBJ whole genome shotgun (WGS) entry which is preliminary data.</text>
</comment>
<dbReference type="SUPFAM" id="SSF57610">
    <property type="entry name" value="Thyroglobulin type-1 domain"/>
    <property type="match status" value="2"/>
</dbReference>
<evidence type="ECO:0000256" key="5">
    <source>
        <dbReference type="ARBA" id="ARBA00023180"/>
    </source>
</evidence>
<organism evidence="11 12">
    <name type="scientific">Mytilus edulis</name>
    <name type="common">Blue mussel</name>
    <dbReference type="NCBI Taxonomy" id="6550"/>
    <lineage>
        <taxon>Eukaryota</taxon>
        <taxon>Metazoa</taxon>
        <taxon>Spiralia</taxon>
        <taxon>Lophotrochozoa</taxon>
        <taxon>Mollusca</taxon>
        <taxon>Bivalvia</taxon>
        <taxon>Autobranchia</taxon>
        <taxon>Pteriomorphia</taxon>
        <taxon>Mytilida</taxon>
        <taxon>Mytiloidea</taxon>
        <taxon>Mytilidae</taxon>
        <taxon>Mytilinae</taxon>
        <taxon>Mytilus</taxon>
    </lineage>
</organism>
<dbReference type="OrthoDB" id="6076617at2759"/>
<dbReference type="GO" id="GO:0005886">
    <property type="term" value="C:plasma membrane"/>
    <property type="evidence" value="ECO:0007669"/>
    <property type="project" value="TreeGrafter"/>
</dbReference>
<keyword evidence="12" id="KW-1185">Reference proteome</keyword>
<sequence>MNTVRDNFSSGKSFTFITSGSYGEGLEMRGSDLDIMQVEKSIKVNADKQPDFDPSITYLSMDTDGVKPGFTQLRLEYSRSRIQLLYICFALVGIIRDATCSDFLIVSSESGLHEFSLQKFKLRRDLYSDAQTFAVSSLFSKGFIFWVEESSKDYKIKRASYLPGTLVNQTDIVDHISSIGDIEVDWIHENLYWLDPGRFTIQVCKLDGSHIKTVYKDKALQMSDLALDPYERWMYLADSSEVPKILRIGMDGSKQQVLVRTGISAPRAITIDQIQLRIYWVDEKLHDIKSSKFDGSDVTVVINFKTDKNSSFGLAIVGSRIIWANYNSGYIQMINKTEHKHQSNPYQLGIKNKPYGLEVFGQTAKGCNFCGINNGWCRYLYLNGQQCIAREVQGRTEEMTSCQRIRNSLTGNCQYPKCTTNGAFEALQCDFIDGVKTCWCSDLFGNIIPGTIMADSNIPDCYKGENLKNCLLSLVLFKREFRTQHEPVCTATGDFDEIQCNQQDCWCVDTNGEEHEGSRVARPETPPCKENYKIHLTAVSITFFLCVACVILAFCIQRRQLKNPCTSPIREQAQISPEIQTHHYDEITDLDNFNSIDYVSHNLDDDAYETPRLTNKNVLRRKHSDEDSLGYLKPHTYHNSIVHVVSHGNIGKINLDKDTSTLKRNKFGYAVPVKIHKKKTKHQNAKQSEKRNTVECAIPRN</sequence>
<dbReference type="InterPro" id="IPR011042">
    <property type="entry name" value="6-blade_b-propeller_TolB-like"/>
</dbReference>
<dbReference type="GO" id="GO:0060070">
    <property type="term" value="P:canonical Wnt signaling pathway"/>
    <property type="evidence" value="ECO:0007669"/>
    <property type="project" value="TreeGrafter"/>
</dbReference>
<keyword evidence="9" id="KW-0472">Membrane</keyword>
<accession>A0A8S3UXR2</accession>
<dbReference type="CDD" id="cd00191">
    <property type="entry name" value="TY"/>
    <property type="match status" value="2"/>
</dbReference>
<dbReference type="GO" id="GO:0017147">
    <property type="term" value="F:Wnt-protein binding"/>
    <property type="evidence" value="ECO:0007669"/>
    <property type="project" value="TreeGrafter"/>
</dbReference>
<dbReference type="InterPro" id="IPR000716">
    <property type="entry name" value="Thyroglobulin_1"/>
</dbReference>
<reference evidence="11" key="1">
    <citation type="submission" date="2021-03" db="EMBL/GenBank/DDBJ databases">
        <authorList>
            <person name="Bekaert M."/>
        </authorList>
    </citation>
    <scope>NUCLEOTIDE SEQUENCE</scope>
</reference>
<evidence type="ECO:0000256" key="6">
    <source>
        <dbReference type="PROSITE-ProRule" id="PRU00461"/>
    </source>
</evidence>
<feature type="repeat" description="LDL-receptor class B" evidence="6">
    <location>
        <begin position="232"/>
        <end position="275"/>
    </location>
</feature>
<comment type="caution">
    <text evidence="7">Lacks conserved residue(s) required for the propagation of feature annotation.</text>
</comment>
<dbReference type="InterPro" id="IPR036857">
    <property type="entry name" value="Thyroglobulin_1_sf"/>
</dbReference>
<dbReference type="Gene3D" id="4.10.800.10">
    <property type="entry name" value="Thyroglobulin type-1"/>
    <property type="match status" value="2"/>
</dbReference>
<dbReference type="SUPFAM" id="SSF63825">
    <property type="entry name" value="YWTD domain"/>
    <property type="match status" value="1"/>
</dbReference>
<dbReference type="GO" id="GO:0042813">
    <property type="term" value="F:Wnt receptor activity"/>
    <property type="evidence" value="ECO:0007669"/>
    <property type="project" value="TreeGrafter"/>
</dbReference>
<keyword evidence="9" id="KW-0812">Transmembrane</keyword>
<dbReference type="InterPro" id="IPR000033">
    <property type="entry name" value="LDLR_classB_rpt"/>
</dbReference>
<dbReference type="PANTHER" id="PTHR46513:SF13">
    <property type="entry name" value="EGF-LIKE DOMAIN-CONTAINING PROTEIN"/>
    <property type="match status" value="1"/>
</dbReference>
<evidence type="ECO:0000256" key="2">
    <source>
        <dbReference type="ARBA" id="ARBA00022729"/>
    </source>
</evidence>
<keyword evidence="5" id="KW-0325">Glycoprotein</keyword>
<dbReference type="EMBL" id="CAJPWZ010003068">
    <property type="protein sequence ID" value="CAG2250864.1"/>
    <property type="molecule type" value="Genomic_DNA"/>
</dbReference>
<dbReference type="SMART" id="SM00135">
    <property type="entry name" value="LY"/>
    <property type="match status" value="4"/>
</dbReference>
<name>A0A8S3UXR2_MYTED</name>
<gene>
    <name evidence="11" type="ORF">MEDL_62550</name>
</gene>
<evidence type="ECO:0000256" key="8">
    <source>
        <dbReference type="SAM" id="MobiDB-lite"/>
    </source>
</evidence>
<keyword evidence="3" id="KW-0677">Repeat</keyword>
<feature type="repeat" description="LDL-receptor class B" evidence="6">
    <location>
        <begin position="189"/>
        <end position="231"/>
    </location>
</feature>
<dbReference type="Pfam" id="PF00058">
    <property type="entry name" value="Ldl_recept_b"/>
    <property type="match status" value="1"/>
</dbReference>
<keyword evidence="1" id="KW-0245">EGF-like domain</keyword>